<evidence type="ECO:0000313" key="2">
    <source>
        <dbReference type="Proteomes" id="UP000179099"/>
    </source>
</evidence>
<proteinExistence type="predicted"/>
<dbReference type="AlphaFoldDB" id="A0A1G2F7K6"/>
<gene>
    <name evidence="1" type="ORF">A2Y98_01240</name>
</gene>
<comment type="caution">
    <text evidence="1">The sequence shown here is derived from an EMBL/GenBank/DDBJ whole genome shotgun (WGS) entry which is preliminary data.</text>
</comment>
<evidence type="ECO:0000313" key="1">
    <source>
        <dbReference type="EMBL" id="OGZ33541.1"/>
    </source>
</evidence>
<dbReference type="Proteomes" id="UP000179099">
    <property type="component" value="Unassembled WGS sequence"/>
</dbReference>
<reference evidence="1 2" key="1">
    <citation type="journal article" date="2016" name="Nat. Commun.">
        <title>Thousands of microbial genomes shed light on interconnected biogeochemical processes in an aquifer system.</title>
        <authorList>
            <person name="Anantharaman K."/>
            <person name="Brown C.T."/>
            <person name="Hug L.A."/>
            <person name="Sharon I."/>
            <person name="Castelle C.J."/>
            <person name="Probst A.J."/>
            <person name="Thomas B.C."/>
            <person name="Singh A."/>
            <person name="Wilkins M.J."/>
            <person name="Karaoz U."/>
            <person name="Brodie E.L."/>
            <person name="Williams K.H."/>
            <person name="Hubbard S.S."/>
            <person name="Banfield J.F."/>
        </authorList>
    </citation>
    <scope>NUCLEOTIDE SEQUENCE [LARGE SCALE GENOMIC DNA]</scope>
</reference>
<sequence>MTVFVGREKWEEAGHRVVEKAESMIQNDFGDRLMIWSIMGEIFSKKKVQKEYFQELCSSTLNNVQNTLDLFNAEIKECLTSGRKPAMTKKQFNAIMKETPQITIRDHRIINPDNPQRRQEIRKVLLEAWTSEKDH</sequence>
<protein>
    <submittedName>
        <fullName evidence="1">Uncharacterized protein</fullName>
    </submittedName>
</protein>
<accession>A0A1G2F7K6</accession>
<dbReference type="STRING" id="1801992.A2Y98_01240"/>
<name>A0A1G2F7K6_9BACT</name>
<organism evidence="1 2">
    <name type="scientific">Candidatus Portnoybacteria bacterium RBG_19FT_COMBO_36_7</name>
    <dbReference type="NCBI Taxonomy" id="1801992"/>
    <lineage>
        <taxon>Bacteria</taxon>
        <taxon>Candidatus Portnoyibacteriota</taxon>
    </lineage>
</organism>
<dbReference type="EMBL" id="MHMW01000028">
    <property type="protein sequence ID" value="OGZ33541.1"/>
    <property type="molecule type" value="Genomic_DNA"/>
</dbReference>